<protein>
    <submittedName>
        <fullName evidence="2">Uncharacterized protein</fullName>
    </submittedName>
</protein>
<dbReference type="Pfam" id="PF12796">
    <property type="entry name" value="Ank_2"/>
    <property type="match status" value="1"/>
</dbReference>
<dbReference type="InterPro" id="IPR036770">
    <property type="entry name" value="Ankyrin_rpt-contain_sf"/>
</dbReference>
<proteinExistence type="predicted"/>
<dbReference type="GeneTree" id="ENSGT00940000167019"/>
<reference evidence="2" key="1">
    <citation type="submission" date="2023-09" db="UniProtKB">
        <authorList>
            <consortium name="Ensembl"/>
        </authorList>
    </citation>
    <scope>IDENTIFICATION</scope>
</reference>
<dbReference type="PROSITE" id="PS50297">
    <property type="entry name" value="ANK_REP_REGION"/>
    <property type="match status" value="1"/>
</dbReference>
<dbReference type="AlphaFoldDB" id="A0A3B5BCD1"/>
<dbReference type="SMART" id="SM00248">
    <property type="entry name" value="ANK"/>
    <property type="match status" value="1"/>
</dbReference>
<accession>A0A3B5BCD1</accession>
<dbReference type="STRING" id="144197.ENSSPAP00000030596"/>
<feature type="repeat" description="ANK" evidence="1">
    <location>
        <begin position="40"/>
        <end position="62"/>
    </location>
</feature>
<dbReference type="Ensembl" id="ENSSPAT00000031091.1">
    <property type="protein sequence ID" value="ENSSPAP00000030596.1"/>
    <property type="gene ID" value="ENSSPAG00000022957.1"/>
</dbReference>
<dbReference type="Gene3D" id="1.25.40.20">
    <property type="entry name" value="Ankyrin repeat-containing domain"/>
    <property type="match status" value="1"/>
</dbReference>
<dbReference type="InterPro" id="IPR002110">
    <property type="entry name" value="Ankyrin_rpt"/>
</dbReference>
<evidence type="ECO:0000313" key="2">
    <source>
        <dbReference type="Ensembl" id="ENSSPAP00000030596.1"/>
    </source>
</evidence>
<name>A0A3B5BCD1_9TELE</name>
<keyword evidence="1" id="KW-0040">ANK repeat</keyword>
<organism evidence="2">
    <name type="scientific">Stegastes partitus</name>
    <name type="common">bicolor damselfish</name>
    <dbReference type="NCBI Taxonomy" id="144197"/>
    <lineage>
        <taxon>Eukaryota</taxon>
        <taxon>Metazoa</taxon>
        <taxon>Chordata</taxon>
        <taxon>Craniata</taxon>
        <taxon>Vertebrata</taxon>
        <taxon>Euteleostomi</taxon>
        <taxon>Actinopterygii</taxon>
        <taxon>Neopterygii</taxon>
        <taxon>Teleostei</taxon>
        <taxon>Neoteleostei</taxon>
        <taxon>Acanthomorphata</taxon>
        <taxon>Ovalentaria</taxon>
        <taxon>Pomacentridae</taxon>
        <taxon>Stegastes</taxon>
    </lineage>
</organism>
<sequence>MEEDTLEDQLLFYAQEGSCSHIHMLLQSRIDQNTTSKISSGWTPLHLACYSGHRDVVEELLKPEKFNMRNAFAGRRLCELAE</sequence>
<evidence type="ECO:0000256" key="1">
    <source>
        <dbReference type="PROSITE-ProRule" id="PRU00023"/>
    </source>
</evidence>
<dbReference type="PROSITE" id="PS50088">
    <property type="entry name" value="ANK_REPEAT"/>
    <property type="match status" value="1"/>
</dbReference>
<dbReference type="SUPFAM" id="SSF48403">
    <property type="entry name" value="Ankyrin repeat"/>
    <property type="match status" value="1"/>
</dbReference>